<name>A0ABP0NUT1_9DINO</name>
<feature type="signal peptide" evidence="1">
    <location>
        <begin position="1"/>
        <end position="20"/>
    </location>
</feature>
<evidence type="ECO:0000313" key="3">
    <source>
        <dbReference type="Proteomes" id="UP001642484"/>
    </source>
</evidence>
<evidence type="ECO:0000256" key="1">
    <source>
        <dbReference type="SAM" id="SignalP"/>
    </source>
</evidence>
<reference evidence="2 3" key="1">
    <citation type="submission" date="2024-02" db="EMBL/GenBank/DDBJ databases">
        <authorList>
            <person name="Chen Y."/>
            <person name="Shah S."/>
            <person name="Dougan E. K."/>
            <person name="Thang M."/>
            <person name="Chan C."/>
        </authorList>
    </citation>
    <scope>NUCLEOTIDE SEQUENCE [LARGE SCALE GENOMIC DNA]</scope>
</reference>
<comment type="caution">
    <text evidence="2">The sequence shown here is derived from an EMBL/GenBank/DDBJ whole genome shotgun (WGS) entry which is preliminary data.</text>
</comment>
<dbReference type="Proteomes" id="UP001642484">
    <property type="component" value="Unassembled WGS sequence"/>
</dbReference>
<organism evidence="2 3">
    <name type="scientific">Durusdinium trenchii</name>
    <dbReference type="NCBI Taxonomy" id="1381693"/>
    <lineage>
        <taxon>Eukaryota</taxon>
        <taxon>Sar</taxon>
        <taxon>Alveolata</taxon>
        <taxon>Dinophyceae</taxon>
        <taxon>Suessiales</taxon>
        <taxon>Symbiodiniaceae</taxon>
        <taxon>Durusdinium</taxon>
    </lineage>
</organism>
<feature type="non-terminal residue" evidence="2">
    <location>
        <position position="135"/>
    </location>
</feature>
<protein>
    <submittedName>
        <fullName evidence="2">Uncharacterized protein</fullName>
    </submittedName>
</protein>
<feature type="chain" id="PRO_5045792673" evidence="1">
    <location>
        <begin position="21"/>
        <end position="135"/>
    </location>
</feature>
<proteinExistence type="predicted"/>
<evidence type="ECO:0000313" key="2">
    <source>
        <dbReference type="EMBL" id="CAK9066952.1"/>
    </source>
</evidence>
<keyword evidence="3" id="KW-1185">Reference proteome</keyword>
<sequence length="135" mass="14529">MLWRFSFALVAAINPPLVSKDDLSDLASFALCCQGQLAADAAPSKLCGLEQWPCELLLDAQRGFLQQLTLTSAADEGIRPGIEEMKLFFQHPMESYLTGEITDPVFLDIEYVLPAVLGALAKESGHSDGGLETAG</sequence>
<dbReference type="EMBL" id="CAXAMN010022160">
    <property type="protein sequence ID" value="CAK9066952.1"/>
    <property type="molecule type" value="Genomic_DNA"/>
</dbReference>
<gene>
    <name evidence="2" type="ORF">CCMP2556_LOCUS32909</name>
</gene>
<keyword evidence="1" id="KW-0732">Signal</keyword>
<accession>A0ABP0NUT1</accession>